<sequence length="507" mass="55615">MATLDDVPTSLLNAPDGSGHPVQSRALSSYHPLRSYDLPKVRSYKQQYNDMYFQRLSKMKPVVDAIAQAAWNGKVIAGEKVMPVERVLDVRQGELCWITGTVYMDMALKPNILEDVSQDRWIGTAPQVEKYFSEDGSDQIMLEDESGRVRIVGKVLESVLLVTGCIISILGTETADGEFEVIDIKFPELPSQPSRWERSQPPALDDDIEMSHGSPAPLRSSGSSKIAIVSGLSFSGSDASYAMQLNLLQEFLLGEALDPEAQAQIASISRLVIAGNSIAADEHKDTASDDKKPAGTKKYGYDSSTYNPVPSQLFDEFLAEMLPSIPVTLMPGSHDAANVAYPQQPIHTAMFPLARQYVAEPGTAEDEEGKSHGWLDIVTNPWEGEIDGWRVLGTGGQNVDDVVKYVGSEDRLGIMEAMCRWRCIAPTAPDTLYSYPFQTDDPFVLKDCPHLLFAGSQPEFSTRMITGSDGQKVRLVAIPVFSQTGEICLVDMATLDVTKIKINVQQS</sequence>
<dbReference type="GO" id="GO:0043625">
    <property type="term" value="C:delta DNA polymerase complex"/>
    <property type="evidence" value="ECO:0007669"/>
    <property type="project" value="TreeGrafter"/>
</dbReference>
<evidence type="ECO:0000256" key="2">
    <source>
        <dbReference type="ARBA" id="ARBA00006035"/>
    </source>
</evidence>
<evidence type="ECO:0000256" key="6">
    <source>
        <dbReference type="ARBA" id="ARBA00022705"/>
    </source>
</evidence>
<dbReference type="PANTHER" id="PTHR10416">
    <property type="entry name" value="DNA POLYMERASE DELTA SUBUNIT 2"/>
    <property type="match status" value="1"/>
</dbReference>
<dbReference type="InterPro" id="IPR040663">
    <property type="entry name" value="DNA_pol_D_N"/>
</dbReference>
<evidence type="ECO:0000256" key="8">
    <source>
        <dbReference type="ARBA" id="ARBA00023242"/>
    </source>
</evidence>
<evidence type="ECO:0000256" key="3">
    <source>
        <dbReference type="ARBA" id="ARBA00012417"/>
    </source>
</evidence>
<dbReference type="AlphaFoldDB" id="A0A0F4ZHC1"/>
<evidence type="ECO:0000259" key="11">
    <source>
        <dbReference type="Pfam" id="PF04042"/>
    </source>
</evidence>
<keyword evidence="4" id="KW-0808">Transferase</keyword>
<dbReference type="FunFam" id="3.60.21.50:FF:000006">
    <property type="entry name" value="DNA polymerase delta subunit 2, putative"/>
    <property type="match status" value="1"/>
</dbReference>
<feature type="domain" description="DNA polymerase delta subunit OB-fold" evidence="12">
    <location>
        <begin position="47"/>
        <end position="184"/>
    </location>
</feature>
<keyword evidence="14" id="KW-1185">Reference proteome</keyword>
<evidence type="ECO:0000256" key="10">
    <source>
        <dbReference type="SAM" id="MobiDB-lite"/>
    </source>
</evidence>
<dbReference type="Gene3D" id="3.60.21.50">
    <property type="match status" value="1"/>
</dbReference>
<dbReference type="EC" id="2.7.7.7" evidence="3"/>
<dbReference type="InterPro" id="IPR041863">
    <property type="entry name" value="PolD2_C"/>
</dbReference>
<dbReference type="Pfam" id="PF18018">
    <property type="entry name" value="DNA_pol_D_N"/>
    <property type="match status" value="1"/>
</dbReference>
<dbReference type="InterPro" id="IPR007185">
    <property type="entry name" value="DNA_pol_a/d/e_bsu"/>
</dbReference>
<dbReference type="FunFam" id="2.40.50.430:FF:000002">
    <property type="entry name" value="DNA polymerase delta subunit"/>
    <property type="match status" value="1"/>
</dbReference>
<reference evidence="13 14" key="1">
    <citation type="submission" date="2015-03" db="EMBL/GenBank/DDBJ databases">
        <authorList>
            <person name="Radwan O."/>
            <person name="Al-Naeli F.A."/>
            <person name="Rendon G.A."/>
            <person name="Fields C."/>
        </authorList>
    </citation>
    <scope>NUCLEOTIDE SEQUENCE [LARGE SCALE GENOMIC DNA]</scope>
    <source>
        <strain evidence="13">CR-DP1</strain>
    </source>
</reference>
<dbReference type="GO" id="GO:0003677">
    <property type="term" value="F:DNA binding"/>
    <property type="evidence" value="ECO:0007669"/>
    <property type="project" value="InterPro"/>
</dbReference>
<dbReference type="Proteomes" id="UP000033483">
    <property type="component" value="Unassembled WGS sequence"/>
</dbReference>
<dbReference type="OrthoDB" id="3763at2759"/>
<gene>
    <name evidence="13" type="ORF">TD95_001568</name>
</gene>
<name>A0A0F4ZHC1_9PEZI</name>
<comment type="caution">
    <text evidence="13">The sequence shown here is derived from an EMBL/GenBank/DDBJ whole genome shotgun (WGS) entry which is preliminary data.</text>
</comment>
<accession>A0A0F4ZHC1</accession>
<dbReference type="Gene3D" id="2.40.50.430">
    <property type="match status" value="1"/>
</dbReference>
<protein>
    <recommendedName>
        <fullName evidence="3">DNA-directed DNA polymerase</fullName>
        <ecNumber evidence="3">2.7.7.7</ecNumber>
    </recommendedName>
</protein>
<feature type="region of interest" description="Disordered" evidence="10">
    <location>
        <begin position="1"/>
        <end position="25"/>
    </location>
</feature>
<feature type="region of interest" description="Disordered" evidence="10">
    <location>
        <begin position="191"/>
        <end position="222"/>
    </location>
</feature>
<feature type="region of interest" description="Disordered" evidence="10">
    <location>
        <begin position="281"/>
        <end position="302"/>
    </location>
</feature>
<dbReference type="EMBL" id="LAEV01000801">
    <property type="protein sequence ID" value="KKA29511.1"/>
    <property type="molecule type" value="Genomic_DNA"/>
</dbReference>
<evidence type="ECO:0000259" key="12">
    <source>
        <dbReference type="Pfam" id="PF18018"/>
    </source>
</evidence>
<evidence type="ECO:0000256" key="5">
    <source>
        <dbReference type="ARBA" id="ARBA00022695"/>
    </source>
</evidence>
<comment type="similarity">
    <text evidence="2">Belongs to the DNA polymerase delta/II small subunit family.</text>
</comment>
<keyword evidence="8" id="KW-0539">Nucleus</keyword>
<proteinExistence type="inferred from homology"/>
<keyword evidence="5" id="KW-0548">Nucleotidyltransferase</keyword>
<dbReference type="CDD" id="cd07387">
    <property type="entry name" value="MPP_PolD2_C"/>
    <property type="match status" value="1"/>
</dbReference>
<evidence type="ECO:0000313" key="14">
    <source>
        <dbReference type="Proteomes" id="UP000033483"/>
    </source>
</evidence>
<dbReference type="GO" id="GO:0003887">
    <property type="term" value="F:DNA-directed DNA polymerase activity"/>
    <property type="evidence" value="ECO:0007669"/>
    <property type="project" value="UniProtKB-KW"/>
</dbReference>
<keyword evidence="6" id="KW-0235">DNA replication</keyword>
<organism evidence="13 14">
    <name type="scientific">Thielaviopsis punctulata</name>
    <dbReference type="NCBI Taxonomy" id="72032"/>
    <lineage>
        <taxon>Eukaryota</taxon>
        <taxon>Fungi</taxon>
        <taxon>Dikarya</taxon>
        <taxon>Ascomycota</taxon>
        <taxon>Pezizomycotina</taxon>
        <taxon>Sordariomycetes</taxon>
        <taxon>Hypocreomycetidae</taxon>
        <taxon>Microascales</taxon>
        <taxon>Ceratocystidaceae</taxon>
        <taxon>Thielaviopsis</taxon>
    </lineage>
</organism>
<evidence type="ECO:0000256" key="7">
    <source>
        <dbReference type="ARBA" id="ARBA00022932"/>
    </source>
</evidence>
<keyword evidence="7" id="KW-0239">DNA-directed DNA polymerase</keyword>
<evidence type="ECO:0000313" key="13">
    <source>
        <dbReference type="EMBL" id="KKA29511.1"/>
    </source>
</evidence>
<evidence type="ECO:0000256" key="4">
    <source>
        <dbReference type="ARBA" id="ARBA00022679"/>
    </source>
</evidence>
<feature type="compositionally biased region" description="Basic and acidic residues" evidence="10">
    <location>
        <begin position="281"/>
        <end position="293"/>
    </location>
</feature>
<dbReference type="Pfam" id="PF04042">
    <property type="entry name" value="DNA_pol_E_B"/>
    <property type="match status" value="1"/>
</dbReference>
<dbReference type="GO" id="GO:0006281">
    <property type="term" value="P:DNA repair"/>
    <property type="evidence" value="ECO:0007669"/>
    <property type="project" value="UniProtKB-ARBA"/>
</dbReference>
<comment type="catalytic activity">
    <reaction evidence="9">
        <text>DNA(n) + a 2'-deoxyribonucleoside 5'-triphosphate = DNA(n+1) + diphosphate</text>
        <dbReference type="Rhea" id="RHEA:22508"/>
        <dbReference type="Rhea" id="RHEA-COMP:17339"/>
        <dbReference type="Rhea" id="RHEA-COMP:17340"/>
        <dbReference type="ChEBI" id="CHEBI:33019"/>
        <dbReference type="ChEBI" id="CHEBI:61560"/>
        <dbReference type="ChEBI" id="CHEBI:173112"/>
        <dbReference type="EC" id="2.7.7.7"/>
    </reaction>
</comment>
<dbReference type="PANTHER" id="PTHR10416:SF0">
    <property type="entry name" value="DNA POLYMERASE DELTA SUBUNIT 2"/>
    <property type="match status" value="1"/>
</dbReference>
<evidence type="ECO:0000256" key="9">
    <source>
        <dbReference type="ARBA" id="ARBA00049244"/>
    </source>
</evidence>
<evidence type="ECO:0000256" key="1">
    <source>
        <dbReference type="ARBA" id="ARBA00004123"/>
    </source>
</evidence>
<feature type="domain" description="DNA polymerase alpha/delta/epsilon subunit B" evidence="11">
    <location>
        <begin position="226"/>
        <end position="461"/>
    </location>
</feature>
<dbReference type="GO" id="GO:0006273">
    <property type="term" value="P:lagging strand elongation"/>
    <property type="evidence" value="ECO:0007669"/>
    <property type="project" value="UniProtKB-ARBA"/>
</dbReference>
<dbReference type="InterPro" id="IPR024826">
    <property type="entry name" value="DNA_pol_delta/II_ssu"/>
</dbReference>
<comment type="subcellular location">
    <subcellularLocation>
        <location evidence="1">Nucleus</location>
    </subcellularLocation>
</comment>